<dbReference type="EMBL" id="AP017925">
    <property type="protein sequence ID" value="BAW19366.1"/>
    <property type="molecule type" value="Genomic_DNA"/>
</dbReference>
<reference evidence="1 2" key="1">
    <citation type="submission" date="2016-12" db="EMBL/GenBank/DDBJ databases">
        <title>Characterization of two jumbo phages RP12 and RP31 infecting the phytopathogen Ralstonia solanacearum.</title>
        <authorList>
            <person name="Kawasaki T."/>
            <person name="Yoshikawa G."/>
            <person name="Ogata H."/>
            <person name="Yamada T."/>
        </authorList>
    </citation>
    <scope>NUCLEOTIDE SEQUENCE [LARGE SCALE GENOMIC DNA]</scope>
    <source>
        <strain evidence="1 2">RP31</strain>
    </source>
</reference>
<dbReference type="Proteomes" id="UP000222950">
    <property type="component" value="Segment"/>
</dbReference>
<evidence type="ECO:0000313" key="2">
    <source>
        <dbReference type="Proteomes" id="UP000222950"/>
    </source>
</evidence>
<name>A0A1L7N1M3_9CAUD</name>
<sequence>MLFIEWRQSFNKVIAKGSLGEHQSTKSDTKLASVSITLLPSPTQELLLEGECIWSENLTQLGHGHLPSDIRERIADVRKYVCNQRGAAGTVSDCM</sequence>
<organism evidence="1 2">
    <name type="scientific">Ralstonia phage RP31</name>
    <dbReference type="NCBI Taxonomy" id="1923890"/>
    <lineage>
        <taxon>Viruses</taxon>
        <taxon>Duplodnaviria</taxon>
        <taxon>Heunggongvirae</taxon>
        <taxon>Uroviricota</taxon>
        <taxon>Caudoviricetes</taxon>
        <taxon>Chimalliviridae</taxon>
        <taxon>Ripduovirus</taxon>
        <taxon>Ripduovirus RP12</taxon>
    </lineage>
</organism>
<proteinExistence type="predicted"/>
<evidence type="ECO:0000313" key="1">
    <source>
        <dbReference type="EMBL" id="BAW19366.1"/>
    </source>
</evidence>
<accession>A0A1L7N1M3</accession>
<protein>
    <submittedName>
        <fullName evidence="1">Uncharacterized protein</fullName>
    </submittedName>
</protein>